<dbReference type="AlphaFoldDB" id="A0A5C4LQG7"/>
<organism evidence="2 3">
    <name type="scientific">Amycolatopsis alkalitolerans</name>
    <dbReference type="NCBI Taxonomy" id="2547244"/>
    <lineage>
        <taxon>Bacteria</taxon>
        <taxon>Bacillati</taxon>
        <taxon>Actinomycetota</taxon>
        <taxon>Actinomycetes</taxon>
        <taxon>Pseudonocardiales</taxon>
        <taxon>Pseudonocardiaceae</taxon>
        <taxon>Amycolatopsis</taxon>
    </lineage>
</organism>
<protein>
    <submittedName>
        <fullName evidence="2">Uncharacterized protein</fullName>
    </submittedName>
</protein>
<feature type="chain" id="PRO_5022757489" evidence="1">
    <location>
        <begin position="29"/>
        <end position="132"/>
    </location>
</feature>
<name>A0A5C4LQG7_9PSEU</name>
<evidence type="ECO:0000313" key="2">
    <source>
        <dbReference type="EMBL" id="TNC20197.1"/>
    </source>
</evidence>
<dbReference type="OrthoDB" id="3695728at2"/>
<feature type="signal peptide" evidence="1">
    <location>
        <begin position="1"/>
        <end position="28"/>
    </location>
</feature>
<dbReference type="RefSeq" id="WP_139100405.1">
    <property type="nucleotide sequence ID" value="NZ_VDFW01000045.1"/>
</dbReference>
<dbReference type="Proteomes" id="UP000305546">
    <property type="component" value="Unassembled WGS sequence"/>
</dbReference>
<keyword evidence="1" id="KW-0732">Signal</keyword>
<gene>
    <name evidence="2" type="ORF">FG385_31250</name>
</gene>
<keyword evidence="3" id="KW-1185">Reference proteome</keyword>
<evidence type="ECO:0000313" key="3">
    <source>
        <dbReference type="Proteomes" id="UP000305546"/>
    </source>
</evidence>
<reference evidence="2 3" key="1">
    <citation type="submission" date="2019-06" db="EMBL/GenBank/DDBJ databases">
        <title>Amycolatopsis alkalitolerans sp. nov., isolated from Gastrodia elata Blume.</title>
        <authorList>
            <person name="Narsing Rao M.P."/>
            <person name="Li W.J."/>
        </authorList>
    </citation>
    <scope>NUCLEOTIDE SEQUENCE [LARGE SCALE GENOMIC DNA]</scope>
    <source>
        <strain evidence="2 3">SYSUP0005</strain>
    </source>
</reference>
<comment type="caution">
    <text evidence="2">The sequence shown here is derived from an EMBL/GenBank/DDBJ whole genome shotgun (WGS) entry which is preliminary data.</text>
</comment>
<proteinExistence type="predicted"/>
<accession>A0A5C4LQG7</accession>
<evidence type="ECO:0000256" key="1">
    <source>
        <dbReference type="SAM" id="SignalP"/>
    </source>
</evidence>
<dbReference type="EMBL" id="VDFW01000045">
    <property type="protein sequence ID" value="TNC20197.1"/>
    <property type="molecule type" value="Genomic_DNA"/>
</dbReference>
<sequence length="132" mass="13687">MDRSIARRVVIALLAVCCALLVAAPAAAAAPKTKVTLHANAAQQQVKVGQKLKVRGTLDVAARSGGGAEPVVVQSLQAGAWVDLTTGRCRPDGGFTLDLSFAVSAQFTLRVYHPETTLYASAASNVFAVLVL</sequence>